<evidence type="ECO:0000259" key="1">
    <source>
        <dbReference type="Pfam" id="PF00551"/>
    </source>
</evidence>
<dbReference type="PANTHER" id="PTHR11138:SF5">
    <property type="entry name" value="METHIONYL-TRNA FORMYLTRANSFERASE, MITOCHONDRIAL"/>
    <property type="match status" value="1"/>
</dbReference>
<dbReference type="Gene3D" id="3.40.50.12230">
    <property type="match status" value="1"/>
</dbReference>
<gene>
    <name evidence="2" type="ORF">BJ085DRAFT_315</name>
</gene>
<dbReference type="AlphaFoldDB" id="A0A4P9ZXW2"/>
<dbReference type="STRING" id="215637.A0A4P9ZXW2"/>
<dbReference type="GO" id="GO:0004479">
    <property type="term" value="F:methionyl-tRNA formyltransferase activity"/>
    <property type="evidence" value="ECO:0007669"/>
    <property type="project" value="TreeGrafter"/>
</dbReference>
<feature type="domain" description="Formyl transferase N-terminal" evidence="1">
    <location>
        <begin position="3"/>
        <end position="75"/>
    </location>
</feature>
<dbReference type="PANTHER" id="PTHR11138">
    <property type="entry name" value="METHIONYL-TRNA FORMYLTRANSFERASE"/>
    <property type="match status" value="1"/>
</dbReference>
<evidence type="ECO:0000313" key="2">
    <source>
        <dbReference type="EMBL" id="RKP37881.1"/>
    </source>
</evidence>
<proteinExistence type="predicted"/>
<name>A0A4P9ZXW2_9FUNG</name>
<dbReference type="SUPFAM" id="SSF53328">
    <property type="entry name" value="Formyltransferase"/>
    <property type="match status" value="1"/>
</dbReference>
<evidence type="ECO:0000313" key="3">
    <source>
        <dbReference type="Proteomes" id="UP000268162"/>
    </source>
</evidence>
<dbReference type="InterPro" id="IPR036477">
    <property type="entry name" value="Formyl_transf_N_sf"/>
</dbReference>
<dbReference type="EMBL" id="ML002434">
    <property type="protein sequence ID" value="RKP37881.1"/>
    <property type="molecule type" value="Genomic_DNA"/>
</dbReference>
<dbReference type="InterPro" id="IPR002376">
    <property type="entry name" value="Formyl_transf_N"/>
</dbReference>
<dbReference type="GO" id="GO:0005739">
    <property type="term" value="C:mitochondrion"/>
    <property type="evidence" value="ECO:0007669"/>
    <property type="project" value="TreeGrafter"/>
</dbReference>
<dbReference type="Pfam" id="PF00551">
    <property type="entry name" value="Formyl_trans_N"/>
    <property type="match status" value="1"/>
</dbReference>
<protein>
    <submittedName>
        <fullName evidence="2">Formyl transferase</fullName>
    </submittedName>
</protein>
<keyword evidence="2" id="KW-0808">Transferase</keyword>
<reference evidence="3" key="1">
    <citation type="journal article" date="2018" name="Nat. Microbiol.">
        <title>Leveraging single-cell genomics to expand the fungal tree of life.</title>
        <authorList>
            <person name="Ahrendt S.R."/>
            <person name="Quandt C.A."/>
            <person name="Ciobanu D."/>
            <person name="Clum A."/>
            <person name="Salamov A."/>
            <person name="Andreopoulos B."/>
            <person name="Cheng J.F."/>
            <person name="Woyke T."/>
            <person name="Pelin A."/>
            <person name="Henrissat B."/>
            <person name="Reynolds N.K."/>
            <person name="Benny G.L."/>
            <person name="Smith M.E."/>
            <person name="James T.Y."/>
            <person name="Grigoriev I.V."/>
        </authorList>
    </citation>
    <scope>NUCLEOTIDE SEQUENCE [LARGE SCALE GENOMIC DNA]</scope>
    <source>
        <strain evidence="3">RSA 468</strain>
    </source>
</reference>
<feature type="non-terminal residue" evidence="2">
    <location>
        <position position="1"/>
    </location>
</feature>
<sequence>RYDMGIVASFGSFIPRRIIEAFPLGMINVHPSLLPKYRGSTPIPTALLNEEPETGVTIQELHPRTIDAGKILLQGGLVI</sequence>
<accession>A0A4P9ZXW2</accession>
<feature type="non-terminal residue" evidence="2">
    <location>
        <position position="79"/>
    </location>
</feature>
<keyword evidence="3" id="KW-1185">Reference proteome</keyword>
<dbReference type="Proteomes" id="UP000268162">
    <property type="component" value="Unassembled WGS sequence"/>
</dbReference>
<organism evidence="2 3">
    <name type="scientific">Dimargaris cristalligena</name>
    <dbReference type="NCBI Taxonomy" id="215637"/>
    <lineage>
        <taxon>Eukaryota</taxon>
        <taxon>Fungi</taxon>
        <taxon>Fungi incertae sedis</taxon>
        <taxon>Zoopagomycota</taxon>
        <taxon>Kickxellomycotina</taxon>
        <taxon>Dimargaritomycetes</taxon>
        <taxon>Dimargaritales</taxon>
        <taxon>Dimargaritaceae</taxon>
        <taxon>Dimargaris</taxon>
    </lineage>
</organism>